<dbReference type="Gene3D" id="3.60.21.70">
    <property type="entry name" value="PhoD-like phosphatase"/>
    <property type="match status" value="1"/>
</dbReference>
<gene>
    <name evidence="2" type="ORF">VPAL9027_01015</name>
</gene>
<dbReference type="OrthoDB" id="9795624at2"/>
<dbReference type="SUPFAM" id="SSF56300">
    <property type="entry name" value="Metallo-dependent phosphatases"/>
    <property type="match status" value="1"/>
</dbReference>
<proteinExistence type="predicted"/>
<dbReference type="PANTHER" id="PTHR37031">
    <property type="entry name" value="METALLOPHOSPHATASE BINDING DOMAIN PROTEIN"/>
    <property type="match status" value="1"/>
</dbReference>
<accession>A0A1R4B2C6</accession>
<evidence type="ECO:0000259" key="1">
    <source>
        <dbReference type="Pfam" id="PF09423"/>
    </source>
</evidence>
<dbReference type="InterPro" id="IPR029052">
    <property type="entry name" value="Metallo-depent_PP-like"/>
</dbReference>
<dbReference type="CDD" id="cd07389">
    <property type="entry name" value="MPP_PhoD"/>
    <property type="match status" value="1"/>
</dbReference>
<protein>
    <submittedName>
        <fullName evidence="2">PhoD-like phosphatase</fullName>
    </submittedName>
</protein>
<sequence>MSSLFQEEPPFLLAGPILRQCTTQSVVLWLATSKPISGSITLSNATTILVTHPLEDCQHYQIGQHAWITLIELSGEFPAEQRYTYTVETQYGNLTEQYPNLLAPGATELTFYLSGRADYIMHGSCRNPHDPCRDALLTASQSLINTPPEQRPHLIMMSGDQIYADHVAGAMLAAIHTVIEQLGLYNEALPEAIVQDGDALYRHPMCYYHRKGILPDFDPTESPLKGTKPTPVFTSTDNDNHLITLAEFCAMYLLVWSDVLWQQYDLLNVHQHQKKGAYQSLADTYQSEWLRERDILSEFVAGIPALQTIMAHVPIYMIFDDHDVTDDWNLTDGWEYAAKTHLFSRRIVGNALFSYWLFQGWGNAPASFDKTFHHHVNAYCHTPNSTHHNAMVDNLYEYKQWHYTTETTPAMVVLDTRTRRWQSESNMNKPSGLMDWEALIELQQAIEDKDKVIIVSAAPMFGVKFIEALQRAMTWLGKPLMVDAENWMSHPGSANTLINIFTHSRTPSNYVILSGDVHYSFAYDIKLRSRNSSPNIFQITCSGFKNQFPEPLLTFCDYADAILYSPNSPLNKLTKRKRLEIRKRHPAGHSFRHLTNHAAVGELRLDIEGKPSYVGIMTNDGQRIEYPPTGRKPSRS</sequence>
<name>A0A1R4B2C6_9VIBR</name>
<dbReference type="InterPro" id="IPR018946">
    <property type="entry name" value="PhoD-like_MPP"/>
</dbReference>
<reference evidence="2 3" key="1">
    <citation type="submission" date="2017-02" db="EMBL/GenBank/DDBJ databases">
        <authorList>
            <person name="Peterson S.W."/>
        </authorList>
    </citation>
    <scope>NUCLEOTIDE SEQUENCE [LARGE SCALE GENOMIC DNA]</scope>
    <source>
        <strain evidence="2 3">CECT 9027</strain>
    </source>
</reference>
<organism evidence="2 3">
    <name type="scientific">Vibrio palustris</name>
    <dbReference type="NCBI Taxonomy" id="1918946"/>
    <lineage>
        <taxon>Bacteria</taxon>
        <taxon>Pseudomonadati</taxon>
        <taxon>Pseudomonadota</taxon>
        <taxon>Gammaproteobacteria</taxon>
        <taxon>Vibrionales</taxon>
        <taxon>Vibrionaceae</taxon>
        <taxon>Vibrio</taxon>
    </lineage>
</organism>
<dbReference type="Pfam" id="PF09423">
    <property type="entry name" value="PhoD"/>
    <property type="match status" value="1"/>
</dbReference>
<evidence type="ECO:0000313" key="3">
    <source>
        <dbReference type="Proteomes" id="UP000189475"/>
    </source>
</evidence>
<keyword evidence="3" id="KW-1185">Reference proteome</keyword>
<dbReference type="EMBL" id="FUFT01000002">
    <property type="protein sequence ID" value="SJL83067.1"/>
    <property type="molecule type" value="Genomic_DNA"/>
</dbReference>
<dbReference type="AlphaFoldDB" id="A0A1R4B2C6"/>
<dbReference type="InterPro" id="IPR038607">
    <property type="entry name" value="PhoD-like_sf"/>
</dbReference>
<dbReference type="PANTHER" id="PTHR37031:SF2">
    <property type="entry name" value="PHOD-LIKE PHOSPHATASE METALLOPHOSPHATASE DOMAIN-CONTAINING PROTEIN"/>
    <property type="match status" value="1"/>
</dbReference>
<dbReference type="RefSeq" id="WP_077312934.1">
    <property type="nucleotide sequence ID" value="NZ_AP024887.1"/>
</dbReference>
<dbReference type="Proteomes" id="UP000189475">
    <property type="component" value="Unassembled WGS sequence"/>
</dbReference>
<dbReference type="STRING" id="1918946.VPAL9027_01015"/>
<evidence type="ECO:0000313" key="2">
    <source>
        <dbReference type="EMBL" id="SJL83067.1"/>
    </source>
</evidence>
<feature type="domain" description="PhoD-like phosphatase metallophosphatase" evidence="1">
    <location>
        <begin position="304"/>
        <end position="535"/>
    </location>
</feature>